<organism evidence="1 2">
    <name type="scientific">Aspergillus cavernicola</name>
    <dbReference type="NCBI Taxonomy" id="176166"/>
    <lineage>
        <taxon>Eukaryota</taxon>
        <taxon>Fungi</taxon>
        <taxon>Dikarya</taxon>
        <taxon>Ascomycota</taxon>
        <taxon>Pezizomycotina</taxon>
        <taxon>Eurotiomycetes</taxon>
        <taxon>Eurotiomycetidae</taxon>
        <taxon>Eurotiales</taxon>
        <taxon>Aspergillaceae</taxon>
        <taxon>Aspergillus</taxon>
        <taxon>Aspergillus subgen. Nidulantes</taxon>
    </lineage>
</organism>
<sequence length="61" mass="7383">MTRIPWMGYLRHPLQSFCVMTHSYYLKCIQQAGSFYKLRHCLNFCSAHFFLRPYSIILILH</sequence>
<dbReference type="EMBL" id="JBFXLS010000093">
    <property type="protein sequence ID" value="KAL2817285.1"/>
    <property type="molecule type" value="Genomic_DNA"/>
</dbReference>
<comment type="caution">
    <text evidence="1">The sequence shown here is derived from an EMBL/GenBank/DDBJ whole genome shotgun (WGS) entry which is preliminary data.</text>
</comment>
<gene>
    <name evidence="1" type="ORF">BDW59DRAFT_152747</name>
</gene>
<evidence type="ECO:0000313" key="1">
    <source>
        <dbReference type="EMBL" id="KAL2817285.1"/>
    </source>
</evidence>
<protein>
    <submittedName>
        <fullName evidence="1">Uncharacterized protein</fullName>
    </submittedName>
</protein>
<dbReference type="Proteomes" id="UP001610335">
    <property type="component" value="Unassembled WGS sequence"/>
</dbReference>
<feature type="non-terminal residue" evidence="1">
    <location>
        <position position="61"/>
    </location>
</feature>
<feature type="non-terminal residue" evidence="1">
    <location>
        <position position="1"/>
    </location>
</feature>
<accession>A0ABR4HP75</accession>
<name>A0ABR4HP75_9EURO</name>
<evidence type="ECO:0000313" key="2">
    <source>
        <dbReference type="Proteomes" id="UP001610335"/>
    </source>
</evidence>
<proteinExistence type="predicted"/>
<keyword evidence="2" id="KW-1185">Reference proteome</keyword>
<reference evidence="1 2" key="1">
    <citation type="submission" date="2024-07" db="EMBL/GenBank/DDBJ databases">
        <title>Section-level genome sequencing and comparative genomics of Aspergillus sections Usti and Cavernicolus.</title>
        <authorList>
            <consortium name="Lawrence Berkeley National Laboratory"/>
            <person name="Nybo J.L."/>
            <person name="Vesth T.C."/>
            <person name="Theobald S."/>
            <person name="Frisvad J.C."/>
            <person name="Larsen T.O."/>
            <person name="Kjaerboelling I."/>
            <person name="Rothschild-Mancinelli K."/>
            <person name="Lyhne E.K."/>
            <person name="Kogle M.E."/>
            <person name="Barry K."/>
            <person name="Clum A."/>
            <person name="Na H."/>
            <person name="Ledsgaard L."/>
            <person name="Lin J."/>
            <person name="Lipzen A."/>
            <person name="Kuo A."/>
            <person name="Riley R."/>
            <person name="Mondo S."/>
            <person name="LaButti K."/>
            <person name="Haridas S."/>
            <person name="Pangalinan J."/>
            <person name="Salamov A.A."/>
            <person name="Simmons B.A."/>
            <person name="Magnuson J.K."/>
            <person name="Chen J."/>
            <person name="Drula E."/>
            <person name="Henrissat B."/>
            <person name="Wiebenga A."/>
            <person name="Lubbers R.J."/>
            <person name="Gomes A.C."/>
            <person name="Makela M.R."/>
            <person name="Stajich J."/>
            <person name="Grigoriev I.V."/>
            <person name="Mortensen U.H."/>
            <person name="De vries R.P."/>
            <person name="Baker S.E."/>
            <person name="Andersen M.R."/>
        </authorList>
    </citation>
    <scope>NUCLEOTIDE SEQUENCE [LARGE SCALE GENOMIC DNA]</scope>
    <source>
        <strain evidence="1 2">CBS 600.67</strain>
    </source>
</reference>